<comment type="caution">
    <text evidence="1">The sequence shown here is derived from an EMBL/GenBank/DDBJ whole genome shotgun (WGS) entry which is preliminary data.</text>
</comment>
<organism evidence="1 2">
    <name type="scientific">Marinobacter subterrani</name>
    <dbReference type="NCBI Taxonomy" id="1658765"/>
    <lineage>
        <taxon>Bacteria</taxon>
        <taxon>Pseudomonadati</taxon>
        <taxon>Pseudomonadota</taxon>
        <taxon>Gammaproteobacteria</taxon>
        <taxon>Pseudomonadales</taxon>
        <taxon>Marinobacteraceae</taxon>
        <taxon>Marinobacter</taxon>
    </lineage>
</organism>
<dbReference type="PATRIC" id="fig|1658765.3.peg.2525"/>
<protein>
    <recommendedName>
        <fullName evidence="3">DUF2523 domain-containing protein</fullName>
    </recommendedName>
</protein>
<evidence type="ECO:0008006" key="3">
    <source>
        <dbReference type="Google" id="ProtNLM"/>
    </source>
</evidence>
<name>A0A0J7JET8_9GAMM</name>
<dbReference type="Proteomes" id="UP000036102">
    <property type="component" value="Unassembled WGS sequence"/>
</dbReference>
<sequence>MIQKLIDALISIILWVPRQLFGLLVDAVELMLTWIPEIQIADLQSIFNGLGGQLLYFLTVFEFDYGLTAMMTALTARFILRRIPFIG</sequence>
<dbReference type="Pfam" id="PF10734">
    <property type="entry name" value="DUF2523"/>
    <property type="match status" value="1"/>
</dbReference>
<dbReference type="AlphaFoldDB" id="A0A0J7JET8"/>
<reference evidence="1 2" key="1">
    <citation type="submission" date="2015-06" db="EMBL/GenBank/DDBJ databases">
        <title>Marinobacter subterrani, a genetically tractable neutrophilic iron-oxidizing strain isolated from the Soudan Iron Mine.</title>
        <authorList>
            <person name="Bonis B.M."/>
            <person name="Gralnick J.A."/>
        </authorList>
    </citation>
    <scope>NUCLEOTIDE SEQUENCE [LARGE SCALE GENOMIC DNA]</scope>
    <source>
        <strain evidence="1 2">JG233</strain>
    </source>
</reference>
<proteinExistence type="predicted"/>
<dbReference type="InterPro" id="IPR019670">
    <property type="entry name" value="DUF2523"/>
</dbReference>
<accession>A0A0J7JET8</accession>
<dbReference type="RefSeq" id="WP_048496289.1">
    <property type="nucleotide sequence ID" value="NZ_LFBU01000001.1"/>
</dbReference>
<dbReference type="EMBL" id="LFBU01000001">
    <property type="protein sequence ID" value="KMQ76296.1"/>
    <property type="molecule type" value="Genomic_DNA"/>
</dbReference>
<keyword evidence="2" id="KW-1185">Reference proteome</keyword>
<dbReference type="STRING" id="1658765.Msub_12507"/>
<evidence type="ECO:0000313" key="2">
    <source>
        <dbReference type="Proteomes" id="UP000036102"/>
    </source>
</evidence>
<gene>
    <name evidence="1" type="ORF">Msub_12507</name>
</gene>
<evidence type="ECO:0000313" key="1">
    <source>
        <dbReference type="EMBL" id="KMQ76296.1"/>
    </source>
</evidence>
<dbReference type="OrthoDB" id="6369971at2"/>